<feature type="compositionally biased region" description="Basic and acidic residues" evidence="2">
    <location>
        <begin position="288"/>
        <end position="304"/>
    </location>
</feature>
<evidence type="ECO:0000256" key="2">
    <source>
        <dbReference type="SAM" id="MobiDB-lite"/>
    </source>
</evidence>
<evidence type="ECO:0000256" key="1">
    <source>
        <dbReference type="SAM" id="Coils"/>
    </source>
</evidence>
<accession>A0AAD9R0I6</accession>
<feature type="region of interest" description="Disordered" evidence="2">
    <location>
        <begin position="231"/>
        <end position="258"/>
    </location>
</feature>
<reference evidence="3" key="2">
    <citation type="journal article" date="2023" name="Science">
        <title>Genomic signatures of disease resistance in endangered staghorn corals.</title>
        <authorList>
            <person name="Vollmer S.V."/>
            <person name="Selwyn J.D."/>
            <person name="Despard B.A."/>
            <person name="Roesel C.L."/>
        </authorList>
    </citation>
    <scope>NUCLEOTIDE SEQUENCE</scope>
    <source>
        <strain evidence="3">K2</strain>
    </source>
</reference>
<organism evidence="3 4">
    <name type="scientific">Acropora cervicornis</name>
    <name type="common">Staghorn coral</name>
    <dbReference type="NCBI Taxonomy" id="6130"/>
    <lineage>
        <taxon>Eukaryota</taxon>
        <taxon>Metazoa</taxon>
        <taxon>Cnidaria</taxon>
        <taxon>Anthozoa</taxon>
        <taxon>Hexacorallia</taxon>
        <taxon>Scleractinia</taxon>
        <taxon>Astrocoeniina</taxon>
        <taxon>Acroporidae</taxon>
        <taxon>Acropora</taxon>
    </lineage>
</organism>
<proteinExistence type="predicted"/>
<feature type="region of interest" description="Disordered" evidence="2">
    <location>
        <begin position="284"/>
        <end position="308"/>
    </location>
</feature>
<feature type="region of interest" description="Disordered" evidence="2">
    <location>
        <begin position="356"/>
        <end position="410"/>
    </location>
</feature>
<reference evidence="3" key="1">
    <citation type="journal article" date="2023" name="G3 (Bethesda)">
        <title>Whole genome assembly and annotation of the endangered Caribbean coral Acropora cervicornis.</title>
        <authorList>
            <person name="Selwyn J.D."/>
            <person name="Vollmer S.V."/>
        </authorList>
    </citation>
    <scope>NUCLEOTIDE SEQUENCE</scope>
    <source>
        <strain evidence="3">K2</strain>
    </source>
</reference>
<feature type="region of interest" description="Disordered" evidence="2">
    <location>
        <begin position="188"/>
        <end position="218"/>
    </location>
</feature>
<comment type="caution">
    <text evidence="3">The sequence shown here is derived from an EMBL/GenBank/DDBJ whole genome shotgun (WGS) entry which is preliminary data.</text>
</comment>
<dbReference type="Proteomes" id="UP001249851">
    <property type="component" value="Unassembled WGS sequence"/>
</dbReference>
<protein>
    <submittedName>
        <fullName evidence="3">Uncharacterized protein</fullName>
    </submittedName>
</protein>
<keyword evidence="1" id="KW-0175">Coiled coil</keyword>
<feature type="coiled-coil region" evidence="1">
    <location>
        <begin position="67"/>
        <end position="104"/>
    </location>
</feature>
<keyword evidence="4" id="KW-1185">Reference proteome</keyword>
<evidence type="ECO:0000313" key="4">
    <source>
        <dbReference type="Proteomes" id="UP001249851"/>
    </source>
</evidence>
<name>A0AAD9R0I6_ACRCE</name>
<dbReference type="AlphaFoldDB" id="A0AAD9R0I6"/>
<gene>
    <name evidence="3" type="ORF">P5673_004588</name>
</gene>
<feature type="compositionally biased region" description="Low complexity" evidence="2">
    <location>
        <begin position="364"/>
        <end position="389"/>
    </location>
</feature>
<feature type="compositionally biased region" description="Basic and acidic residues" evidence="2">
    <location>
        <begin position="199"/>
        <end position="210"/>
    </location>
</feature>
<dbReference type="EMBL" id="JARQWQ010000007">
    <property type="protein sequence ID" value="KAK2570877.1"/>
    <property type="molecule type" value="Genomic_DNA"/>
</dbReference>
<evidence type="ECO:0000313" key="3">
    <source>
        <dbReference type="EMBL" id="KAK2570877.1"/>
    </source>
</evidence>
<sequence>MKKHLTFHGETEQIPRHLRIKSRTRLEGEDDLDKEEKAILKKLKEKEHDDLIKGLIMLRDYYKAEYKKALQDKVERQRKTMQQQQQKLEEKMKLSQQLEKLKHHKVPHRLPRSSLINDKQPRDNSRQTDYYKIISLENKLKKEGYLSKVHEVNEFWHFICVPENLANVIKDGDLTWERVIKYHKEHTETPMLSGKSQQKSHEQRIKERPLNRASAMSTWRRTTHGIRTILLPSSPCDVANGGQKSGRRISRRTPPTSAIPMEQRFPKVEFPPLAAYRLEFGEPELDPEEVRKQEEADKRLEARNSQKRTLNTMFSHALANRAATQRLMDKNDDYNFESLAGTADFDEFHELVSVHHKQTGCTNKSQPPRKSSSKSSGSKSRIGSKKAGSNSRKSPVTDVSDRSDSNLSLSSGKDLTFERPALCLDQLSKNCVVKEAKGLSTFWLNPAAKSDLTRDWNIEIVS</sequence>